<evidence type="ECO:0000313" key="2">
    <source>
        <dbReference type="EMBL" id="KAK3318158.1"/>
    </source>
</evidence>
<organism evidence="2 3">
    <name type="scientific">Apodospora peruviana</name>
    <dbReference type="NCBI Taxonomy" id="516989"/>
    <lineage>
        <taxon>Eukaryota</taxon>
        <taxon>Fungi</taxon>
        <taxon>Dikarya</taxon>
        <taxon>Ascomycota</taxon>
        <taxon>Pezizomycotina</taxon>
        <taxon>Sordariomycetes</taxon>
        <taxon>Sordariomycetidae</taxon>
        <taxon>Sordariales</taxon>
        <taxon>Lasiosphaeriaceae</taxon>
        <taxon>Apodospora</taxon>
    </lineage>
</organism>
<reference evidence="2" key="2">
    <citation type="submission" date="2023-06" db="EMBL/GenBank/DDBJ databases">
        <authorList>
            <consortium name="Lawrence Berkeley National Laboratory"/>
            <person name="Haridas S."/>
            <person name="Hensen N."/>
            <person name="Bonometti L."/>
            <person name="Westerberg I."/>
            <person name="Brannstrom I.O."/>
            <person name="Guillou S."/>
            <person name="Cros-Aarteil S."/>
            <person name="Calhoun S."/>
            <person name="Kuo A."/>
            <person name="Mondo S."/>
            <person name="Pangilinan J."/>
            <person name="Riley R."/>
            <person name="Labutti K."/>
            <person name="Andreopoulos B."/>
            <person name="Lipzen A."/>
            <person name="Chen C."/>
            <person name="Yanf M."/>
            <person name="Daum C."/>
            <person name="Ng V."/>
            <person name="Clum A."/>
            <person name="Steindorff A."/>
            <person name="Ohm R."/>
            <person name="Martin F."/>
            <person name="Silar P."/>
            <person name="Natvig D."/>
            <person name="Lalanne C."/>
            <person name="Gautier V."/>
            <person name="Ament-Velasquez S.L."/>
            <person name="Kruys A."/>
            <person name="Hutchinson M.I."/>
            <person name="Powell A.J."/>
            <person name="Barry K."/>
            <person name="Miller A.N."/>
            <person name="Grigoriev I.V."/>
            <person name="Debuchy R."/>
            <person name="Gladieux P."/>
            <person name="Thoren M.H."/>
            <person name="Johannesson H."/>
        </authorList>
    </citation>
    <scope>NUCLEOTIDE SEQUENCE</scope>
    <source>
        <strain evidence="2">CBS 118394</strain>
    </source>
</reference>
<dbReference type="EMBL" id="JAUEDM010000004">
    <property type="protein sequence ID" value="KAK3318158.1"/>
    <property type="molecule type" value="Genomic_DNA"/>
</dbReference>
<dbReference type="PANTHER" id="PTHR35392:SF3">
    <property type="entry name" value="ZN(2)-C6 FUNGAL-TYPE DOMAIN-CONTAINING PROTEIN"/>
    <property type="match status" value="1"/>
</dbReference>
<reference evidence="2" key="1">
    <citation type="journal article" date="2023" name="Mol. Phylogenet. Evol.">
        <title>Genome-scale phylogeny and comparative genomics of the fungal order Sordariales.</title>
        <authorList>
            <person name="Hensen N."/>
            <person name="Bonometti L."/>
            <person name="Westerberg I."/>
            <person name="Brannstrom I.O."/>
            <person name="Guillou S."/>
            <person name="Cros-Aarteil S."/>
            <person name="Calhoun S."/>
            <person name="Haridas S."/>
            <person name="Kuo A."/>
            <person name="Mondo S."/>
            <person name="Pangilinan J."/>
            <person name="Riley R."/>
            <person name="LaButti K."/>
            <person name="Andreopoulos B."/>
            <person name="Lipzen A."/>
            <person name="Chen C."/>
            <person name="Yan M."/>
            <person name="Daum C."/>
            <person name="Ng V."/>
            <person name="Clum A."/>
            <person name="Steindorff A."/>
            <person name="Ohm R.A."/>
            <person name="Martin F."/>
            <person name="Silar P."/>
            <person name="Natvig D.O."/>
            <person name="Lalanne C."/>
            <person name="Gautier V."/>
            <person name="Ament-Velasquez S.L."/>
            <person name="Kruys A."/>
            <person name="Hutchinson M.I."/>
            <person name="Powell A.J."/>
            <person name="Barry K."/>
            <person name="Miller A.N."/>
            <person name="Grigoriev I.V."/>
            <person name="Debuchy R."/>
            <person name="Gladieux P."/>
            <person name="Hiltunen Thoren M."/>
            <person name="Johannesson H."/>
        </authorList>
    </citation>
    <scope>NUCLEOTIDE SEQUENCE</scope>
    <source>
        <strain evidence="2">CBS 118394</strain>
    </source>
</reference>
<comment type="caution">
    <text evidence="2">The sequence shown here is derived from an EMBL/GenBank/DDBJ whole genome shotgun (WGS) entry which is preliminary data.</text>
</comment>
<dbReference type="PANTHER" id="PTHR35392">
    <property type="entry name" value="ZN(II)2CYS6 TRANSCRIPTION FACTOR (EUROFUNG)-RELATED-RELATED"/>
    <property type="match status" value="1"/>
</dbReference>
<dbReference type="InterPro" id="IPR052973">
    <property type="entry name" value="Fungal_sec-metab_reg_TF"/>
</dbReference>
<name>A0AAE0I3X5_9PEZI</name>
<evidence type="ECO:0000256" key="1">
    <source>
        <dbReference type="SAM" id="MobiDB-lite"/>
    </source>
</evidence>
<feature type="region of interest" description="Disordered" evidence="1">
    <location>
        <begin position="106"/>
        <end position="229"/>
    </location>
</feature>
<keyword evidence="3" id="KW-1185">Reference proteome</keyword>
<accession>A0AAE0I3X5</accession>
<evidence type="ECO:0000313" key="3">
    <source>
        <dbReference type="Proteomes" id="UP001283341"/>
    </source>
</evidence>
<dbReference type="AlphaFoldDB" id="A0AAE0I3X5"/>
<protein>
    <recommendedName>
        <fullName evidence="4">Zn(2)-C6 fungal-type domain-containing protein</fullName>
    </recommendedName>
</protein>
<feature type="compositionally biased region" description="Low complexity" evidence="1">
    <location>
        <begin position="106"/>
        <end position="120"/>
    </location>
</feature>
<gene>
    <name evidence="2" type="ORF">B0H66DRAFT_477050</name>
</gene>
<sequence length="641" mass="72194">MSSGLYPAAANTAATLINTTAAPHFLNFHPVQPIGGRYDIPSDPFFSVQTNQQWSVPGPSVSRDLYSFSPPRDRDLNSPLSPVPVTIFHEPEAARLSSVDSGHISAAESHYAPSPASAPSRGRRASTVSTDITVPDHASPLPPTPVPQKKKPKASAKSFEFVHVKPSLQAGENGSKKRPAEDEPAGPAQTLSQVSMEGEDGEVQGTMTTFGNRPKKRAPFTPEKKAQTKKVRDSGGVCTRCKKAKKRCNLFLLDNQYQACDLCATTLLYKGKLPMPCFQSQLEDILFFRKGPAENEPLFTQRWTIFDLKDISKVEVPLKTLTLTQHIGHHRLTVYASEFEPQDGDVLSYKWTDREGNRKEMKMPHYSLTAIERVTMNFAHYINRAKYAYFDSVRDEDDLAWLTVSTAMKYAKSRPGSLVDVALDLWAICRMIEIPWKICGQETLGIERVTDELNPHCGHIPIPPTMDTHLDQVVIKKVLHPLRDRLIKRFQKNIAPPTPEAWFETYLAAFVLLNHIEYLAKHSVSHAKLHTLPGKFSNIPFLEGAFHGAKIILSRFHFVCSGAAPFKMDWSSPEAIKMAKLDQEQVAFMKRTQDLVKAKQNDAFVLRRKHKYESPLYWCYQLYSEDWDKSPAHVIEEEDEE</sequence>
<evidence type="ECO:0008006" key="4">
    <source>
        <dbReference type="Google" id="ProtNLM"/>
    </source>
</evidence>
<dbReference type="Proteomes" id="UP001283341">
    <property type="component" value="Unassembled WGS sequence"/>
</dbReference>
<proteinExistence type="predicted"/>